<dbReference type="EMBL" id="HBIH01014475">
    <property type="protein sequence ID" value="CAE0325314.1"/>
    <property type="molecule type" value="Transcribed_RNA"/>
</dbReference>
<protein>
    <submittedName>
        <fullName evidence="2">Uncharacterized protein</fullName>
    </submittedName>
</protein>
<keyword evidence="1" id="KW-1133">Transmembrane helix</keyword>
<name>A0A7S3IJK7_9SPIT</name>
<reference evidence="2" key="1">
    <citation type="submission" date="2021-01" db="EMBL/GenBank/DDBJ databases">
        <authorList>
            <person name="Corre E."/>
            <person name="Pelletier E."/>
            <person name="Niang G."/>
            <person name="Scheremetjew M."/>
            <person name="Finn R."/>
            <person name="Kale V."/>
            <person name="Holt S."/>
            <person name="Cochrane G."/>
            <person name="Meng A."/>
            <person name="Brown T."/>
            <person name="Cohen L."/>
        </authorList>
    </citation>
    <scope>NUCLEOTIDE SEQUENCE</scope>
    <source>
        <strain evidence="2">S3</strain>
    </source>
</reference>
<keyword evidence="1" id="KW-0472">Membrane</keyword>
<evidence type="ECO:0000313" key="2">
    <source>
        <dbReference type="EMBL" id="CAE0325314.1"/>
    </source>
</evidence>
<feature type="transmembrane region" description="Helical" evidence="1">
    <location>
        <begin position="57"/>
        <end position="78"/>
    </location>
</feature>
<organism evidence="2">
    <name type="scientific">Strombidium inclinatum</name>
    <dbReference type="NCBI Taxonomy" id="197538"/>
    <lineage>
        <taxon>Eukaryota</taxon>
        <taxon>Sar</taxon>
        <taxon>Alveolata</taxon>
        <taxon>Ciliophora</taxon>
        <taxon>Intramacronucleata</taxon>
        <taxon>Spirotrichea</taxon>
        <taxon>Oligotrichia</taxon>
        <taxon>Strombidiidae</taxon>
        <taxon>Strombidium</taxon>
    </lineage>
</organism>
<keyword evidence="1" id="KW-0812">Transmembrane</keyword>
<feature type="transmembrane region" description="Helical" evidence="1">
    <location>
        <begin position="113"/>
        <end position="140"/>
    </location>
</feature>
<gene>
    <name evidence="2" type="ORF">SINC0208_LOCUS5939</name>
</gene>
<dbReference type="AlphaFoldDB" id="A0A7S3IJK7"/>
<evidence type="ECO:0000256" key="1">
    <source>
        <dbReference type="SAM" id="Phobius"/>
    </source>
</evidence>
<sequence>MEEVIDLERFYSKTDLRHIQQLLLGHVALLLLVKHFKDDLKDLQVLFNVHLTSGVNLLLLVVLILQLLLLLFILNVRITNTIDLLWGRLLDHLVEALGQLDVTFRDDYTVKVFFCRILLGAFILGHERACFSILILFTVWF</sequence>
<accession>A0A7S3IJK7</accession>
<proteinExistence type="predicted"/>